<sequence length="72" mass="6746">MTDFSGGCDGGRGGEGGEGGPGGKGGDGHSLGIAFLGPQPPAESEGVVTIEVGAAIGNGVAEKTLDFTSASP</sequence>
<name>A0A150U2L5_SORCE</name>
<comment type="caution">
    <text evidence="2">The sequence shown here is derived from an EMBL/GenBank/DDBJ whole genome shotgun (WGS) entry which is preliminary data.</text>
</comment>
<dbReference type="EMBL" id="JEME01000108">
    <property type="protein sequence ID" value="KYG11189.1"/>
    <property type="molecule type" value="Genomic_DNA"/>
</dbReference>
<evidence type="ECO:0000256" key="1">
    <source>
        <dbReference type="SAM" id="MobiDB-lite"/>
    </source>
</evidence>
<accession>A0A150U2L5</accession>
<reference evidence="2 3" key="1">
    <citation type="submission" date="2014-02" db="EMBL/GenBank/DDBJ databases">
        <title>The small core and large imbalanced accessory genome model reveals a collaborative survival strategy of Sorangium cellulosum strains in nature.</title>
        <authorList>
            <person name="Han K."/>
            <person name="Peng R."/>
            <person name="Blom J."/>
            <person name="Li Y.-Z."/>
        </authorList>
    </citation>
    <scope>NUCLEOTIDE SEQUENCE [LARGE SCALE GENOMIC DNA]</scope>
    <source>
        <strain evidence="2 3">So0007-03</strain>
    </source>
</reference>
<dbReference type="AlphaFoldDB" id="A0A150U2L5"/>
<feature type="region of interest" description="Disordered" evidence="1">
    <location>
        <begin position="1"/>
        <end position="44"/>
    </location>
</feature>
<feature type="compositionally biased region" description="Gly residues" evidence="1">
    <location>
        <begin position="7"/>
        <end position="29"/>
    </location>
</feature>
<gene>
    <name evidence="2" type="ORF">BE21_58140</name>
</gene>
<protein>
    <submittedName>
        <fullName evidence="2">Uncharacterized protein</fullName>
    </submittedName>
</protein>
<dbReference type="Proteomes" id="UP000075502">
    <property type="component" value="Unassembled WGS sequence"/>
</dbReference>
<proteinExistence type="predicted"/>
<evidence type="ECO:0000313" key="2">
    <source>
        <dbReference type="EMBL" id="KYG11189.1"/>
    </source>
</evidence>
<evidence type="ECO:0000313" key="3">
    <source>
        <dbReference type="Proteomes" id="UP000075502"/>
    </source>
</evidence>
<organism evidence="2 3">
    <name type="scientific">Sorangium cellulosum</name>
    <name type="common">Polyangium cellulosum</name>
    <dbReference type="NCBI Taxonomy" id="56"/>
    <lineage>
        <taxon>Bacteria</taxon>
        <taxon>Pseudomonadati</taxon>
        <taxon>Myxococcota</taxon>
        <taxon>Polyangia</taxon>
        <taxon>Polyangiales</taxon>
        <taxon>Polyangiaceae</taxon>
        <taxon>Sorangium</taxon>
    </lineage>
</organism>